<protein>
    <submittedName>
        <fullName evidence="2">Alpha/beta fold hydrolase BchO</fullName>
    </submittedName>
</protein>
<proteinExistence type="predicted"/>
<reference evidence="3" key="1">
    <citation type="journal article" date="2019" name="Int. J. Syst. Evol. Microbiol.">
        <title>The Global Catalogue of Microorganisms (GCM) 10K type strain sequencing project: providing services to taxonomists for standard genome sequencing and annotation.</title>
        <authorList>
            <consortium name="The Broad Institute Genomics Platform"/>
            <consortium name="The Broad Institute Genome Sequencing Center for Infectious Disease"/>
            <person name="Wu L."/>
            <person name="Ma J."/>
        </authorList>
    </citation>
    <scope>NUCLEOTIDE SEQUENCE [LARGE SCALE GENOMIC DNA]</scope>
    <source>
        <strain evidence="3">CCUG 60023</strain>
    </source>
</reference>
<evidence type="ECO:0000313" key="2">
    <source>
        <dbReference type="EMBL" id="MFD0917795.1"/>
    </source>
</evidence>
<dbReference type="Pfam" id="PF12697">
    <property type="entry name" value="Abhydrolase_6"/>
    <property type="match status" value="1"/>
</dbReference>
<gene>
    <name evidence="2" type="primary">bchO</name>
    <name evidence="2" type="ORF">ACFQ14_15430</name>
</gene>
<name>A0ABW3FLD7_9HYPH</name>
<accession>A0ABW3FLD7</accession>
<dbReference type="InterPro" id="IPR017497">
    <property type="entry name" value="BchO"/>
</dbReference>
<dbReference type="InterPro" id="IPR029058">
    <property type="entry name" value="AB_hydrolase_fold"/>
</dbReference>
<dbReference type="PRINTS" id="PR00412">
    <property type="entry name" value="EPOXHYDRLASE"/>
</dbReference>
<dbReference type="Gene3D" id="3.40.50.1820">
    <property type="entry name" value="alpha/beta hydrolase"/>
    <property type="match status" value="1"/>
</dbReference>
<dbReference type="PRINTS" id="PR00111">
    <property type="entry name" value="ABHYDROLASE"/>
</dbReference>
<sequence>MKWEQHGRSWPNSEISRFEIVDRTRYHVQRTGGEGLPKLLMLHGSGATTHSLAALIENLRGKFDILAPDIPGHGFSGPLDAQKPTLPNIAKALGKLLEYEDFAPDLVVGHSAGAAIAVQMQSTGVINVGGIVSINGAFYPFPGMAGHLFPAIARLLFLNPFVPHLFAFGAGSRGRVQDLIDSTGSKLGPEGIDLYQKAISDAEHVEGTLAMMANWDLEPMATMLRHLNIPVLQIIGGRDGTIEPKAAQQTARLLRHDSMVVFPDKGHLVHEEAPDEVADAILHFVEATVRQEISA</sequence>
<dbReference type="InterPro" id="IPR000639">
    <property type="entry name" value="Epox_hydrolase-like"/>
</dbReference>
<keyword evidence="3" id="KW-1185">Reference proteome</keyword>
<evidence type="ECO:0000313" key="3">
    <source>
        <dbReference type="Proteomes" id="UP001597101"/>
    </source>
</evidence>
<dbReference type="InterPro" id="IPR000073">
    <property type="entry name" value="AB_hydrolase_1"/>
</dbReference>
<dbReference type="InterPro" id="IPR050266">
    <property type="entry name" value="AB_hydrolase_sf"/>
</dbReference>
<dbReference type="Proteomes" id="UP001597101">
    <property type="component" value="Unassembled WGS sequence"/>
</dbReference>
<comment type="caution">
    <text evidence="2">The sequence shown here is derived from an EMBL/GenBank/DDBJ whole genome shotgun (WGS) entry which is preliminary data.</text>
</comment>
<dbReference type="PANTHER" id="PTHR43798:SF33">
    <property type="entry name" value="HYDROLASE, PUTATIVE (AFU_ORTHOLOGUE AFUA_2G14860)-RELATED"/>
    <property type="match status" value="1"/>
</dbReference>
<evidence type="ECO:0000259" key="1">
    <source>
        <dbReference type="Pfam" id="PF12697"/>
    </source>
</evidence>
<dbReference type="SUPFAM" id="SSF53474">
    <property type="entry name" value="alpha/beta-Hydrolases"/>
    <property type="match status" value="1"/>
</dbReference>
<feature type="domain" description="AB hydrolase-1" evidence="1">
    <location>
        <begin position="39"/>
        <end position="280"/>
    </location>
</feature>
<dbReference type="GO" id="GO:0016787">
    <property type="term" value="F:hydrolase activity"/>
    <property type="evidence" value="ECO:0007669"/>
    <property type="project" value="UniProtKB-KW"/>
</dbReference>
<dbReference type="RefSeq" id="WP_377213646.1">
    <property type="nucleotide sequence ID" value="NZ_JBHTJV010000025.1"/>
</dbReference>
<dbReference type="EMBL" id="JBHTJV010000025">
    <property type="protein sequence ID" value="MFD0917795.1"/>
    <property type="molecule type" value="Genomic_DNA"/>
</dbReference>
<organism evidence="2 3">
    <name type="scientific">Pseudahrensia aquimaris</name>
    <dbReference type="NCBI Taxonomy" id="744461"/>
    <lineage>
        <taxon>Bacteria</taxon>
        <taxon>Pseudomonadati</taxon>
        <taxon>Pseudomonadota</taxon>
        <taxon>Alphaproteobacteria</taxon>
        <taxon>Hyphomicrobiales</taxon>
        <taxon>Ahrensiaceae</taxon>
        <taxon>Pseudahrensia</taxon>
    </lineage>
</organism>
<dbReference type="NCBIfam" id="TIGR03056">
    <property type="entry name" value="bchO_mg_che_rel"/>
    <property type="match status" value="1"/>
</dbReference>
<keyword evidence="2" id="KW-0378">Hydrolase</keyword>
<dbReference type="PANTHER" id="PTHR43798">
    <property type="entry name" value="MONOACYLGLYCEROL LIPASE"/>
    <property type="match status" value="1"/>
</dbReference>